<dbReference type="RefSeq" id="WP_259313635.1">
    <property type="nucleotide sequence ID" value="NZ_CP087164.1"/>
</dbReference>
<organism evidence="1 2">
    <name type="scientific">Capillimicrobium parvum</name>
    <dbReference type="NCBI Taxonomy" id="2884022"/>
    <lineage>
        <taxon>Bacteria</taxon>
        <taxon>Bacillati</taxon>
        <taxon>Actinomycetota</taxon>
        <taxon>Thermoleophilia</taxon>
        <taxon>Solirubrobacterales</taxon>
        <taxon>Capillimicrobiaceae</taxon>
        <taxon>Capillimicrobium</taxon>
    </lineage>
</organism>
<name>A0A9E6XSS3_9ACTN</name>
<evidence type="ECO:0000313" key="2">
    <source>
        <dbReference type="Proteomes" id="UP001162834"/>
    </source>
</evidence>
<gene>
    <name evidence="1" type="ORF">DSM104329_00314</name>
</gene>
<dbReference type="KEGG" id="sbae:DSM104329_00314"/>
<sequence>MTRDDAEDLVQALVQTGRKQTDDLRADIEALVRLAKSFAWGDADRQAPWRG</sequence>
<protein>
    <submittedName>
        <fullName evidence="1">Uncharacterized protein</fullName>
    </submittedName>
</protein>
<proteinExistence type="predicted"/>
<keyword evidence="2" id="KW-1185">Reference proteome</keyword>
<dbReference type="Proteomes" id="UP001162834">
    <property type="component" value="Chromosome"/>
</dbReference>
<dbReference type="AlphaFoldDB" id="A0A9E6XSS3"/>
<reference evidence="1" key="1">
    <citation type="journal article" date="2022" name="Int. J. Syst. Evol. Microbiol.">
        <title>Pseudomonas aegrilactucae sp. nov. and Pseudomonas morbosilactucae sp. nov., pathogens causing bacterial rot of lettuce in Japan.</title>
        <authorList>
            <person name="Sawada H."/>
            <person name="Fujikawa T."/>
            <person name="Satou M."/>
        </authorList>
    </citation>
    <scope>NUCLEOTIDE SEQUENCE</scope>
    <source>
        <strain evidence="1">0166_1</strain>
    </source>
</reference>
<dbReference type="EMBL" id="CP087164">
    <property type="protein sequence ID" value="UGS33947.1"/>
    <property type="molecule type" value="Genomic_DNA"/>
</dbReference>
<evidence type="ECO:0000313" key="1">
    <source>
        <dbReference type="EMBL" id="UGS33947.1"/>
    </source>
</evidence>
<accession>A0A9E6XSS3</accession>